<dbReference type="EMBL" id="CAFBLQ010000214">
    <property type="protein sequence ID" value="CAB4882708.1"/>
    <property type="molecule type" value="Genomic_DNA"/>
</dbReference>
<sequence>MLGQLVAERGEGGSEPGGCNRVGERLQTGGGSDPRRDALARDLPRALRGHPGPGRDLLTELVEGHHGEAEDPSAGGELTAVGDRVRRGRDDEDRFGPAIGEAAHAIEHGAGLLGVRGPGEEFQ</sequence>
<feature type="compositionally biased region" description="Basic and acidic residues" evidence="1">
    <location>
        <begin position="33"/>
        <end position="45"/>
    </location>
</feature>
<gene>
    <name evidence="2" type="ORF">UFOPK3423_01511</name>
</gene>
<feature type="region of interest" description="Disordered" evidence="1">
    <location>
        <begin position="1"/>
        <end position="96"/>
    </location>
</feature>
<name>A0A6J7ELY9_9ZZZZ</name>
<evidence type="ECO:0000256" key="1">
    <source>
        <dbReference type="SAM" id="MobiDB-lite"/>
    </source>
</evidence>
<reference evidence="2" key="1">
    <citation type="submission" date="2020-05" db="EMBL/GenBank/DDBJ databases">
        <authorList>
            <person name="Chiriac C."/>
            <person name="Salcher M."/>
            <person name="Ghai R."/>
            <person name="Kavagutti S V."/>
        </authorList>
    </citation>
    <scope>NUCLEOTIDE SEQUENCE</scope>
</reference>
<feature type="compositionally biased region" description="Basic and acidic residues" evidence="1">
    <location>
        <begin position="83"/>
        <end position="95"/>
    </location>
</feature>
<protein>
    <submittedName>
        <fullName evidence="2">Unannotated protein</fullName>
    </submittedName>
</protein>
<evidence type="ECO:0000313" key="2">
    <source>
        <dbReference type="EMBL" id="CAB4882708.1"/>
    </source>
</evidence>
<proteinExistence type="predicted"/>
<accession>A0A6J7ELY9</accession>
<dbReference type="AlphaFoldDB" id="A0A6J7ELY9"/>
<organism evidence="2">
    <name type="scientific">freshwater metagenome</name>
    <dbReference type="NCBI Taxonomy" id="449393"/>
    <lineage>
        <taxon>unclassified sequences</taxon>
        <taxon>metagenomes</taxon>
        <taxon>ecological metagenomes</taxon>
    </lineage>
</organism>